<name>D3B8S7_HETP5</name>
<accession>D3B8S7</accession>
<dbReference type="GO" id="GO:0030864">
    <property type="term" value="C:cortical actin cytoskeleton"/>
    <property type="evidence" value="ECO:0007669"/>
    <property type="project" value="TreeGrafter"/>
</dbReference>
<dbReference type="InterPro" id="IPR029006">
    <property type="entry name" value="ADF-H/Gelsolin-like_dom_sf"/>
</dbReference>
<protein>
    <submittedName>
        <fullName evidence="4">Putative actin binding protein</fullName>
    </submittedName>
</protein>
<evidence type="ECO:0000313" key="5">
    <source>
        <dbReference type="Proteomes" id="UP000001396"/>
    </source>
</evidence>
<sequence>MATCEIDADVLQVFKKFKMAKDPKPSALIFRIDKDAHRFVIADEIIDISLEKLQEELSTSTPRYIVYVTKYTHQDGRISYPIVFIYYMPKGISPALAMTYSANKEKLFRALELGTPWISYIWKQ</sequence>
<dbReference type="SUPFAM" id="SSF55753">
    <property type="entry name" value="Actin depolymerizing proteins"/>
    <property type="match status" value="1"/>
</dbReference>
<dbReference type="PIRSF" id="PIRSF001788">
    <property type="entry name" value="GMF-beta"/>
    <property type="match status" value="1"/>
</dbReference>
<dbReference type="Pfam" id="PF00241">
    <property type="entry name" value="Cofilin_ADF"/>
    <property type="match status" value="1"/>
</dbReference>
<dbReference type="GO" id="GO:0071846">
    <property type="term" value="P:actin filament debranching"/>
    <property type="evidence" value="ECO:0007669"/>
    <property type="project" value="InterPro"/>
</dbReference>
<dbReference type="EMBL" id="ADBJ01000020">
    <property type="protein sequence ID" value="EFA82445.1"/>
    <property type="molecule type" value="Genomic_DNA"/>
</dbReference>
<dbReference type="STRING" id="670386.D3B8S7"/>
<dbReference type="FunCoup" id="D3B8S7">
    <property type="interactions" value="16"/>
</dbReference>
<dbReference type="Gene3D" id="3.40.20.10">
    <property type="entry name" value="Severin"/>
    <property type="match status" value="1"/>
</dbReference>
<proteinExistence type="inferred from homology"/>
<evidence type="ECO:0000259" key="3">
    <source>
        <dbReference type="PROSITE" id="PS51263"/>
    </source>
</evidence>
<evidence type="ECO:0000256" key="1">
    <source>
        <dbReference type="ARBA" id="ARBA00010055"/>
    </source>
</evidence>
<dbReference type="InterPro" id="IPR011171">
    <property type="entry name" value="GMF"/>
</dbReference>
<reference evidence="4 5" key="1">
    <citation type="journal article" date="2011" name="Genome Res.">
        <title>Phylogeny-wide analysis of social amoeba genomes highlights ancient origins for complex intercellular communication.</title>
        <authorList>
            <person name="Heidel A.J."/>
            <person name="Lawal H.M."/>
            <person name="Felder M."/>
            <person name="Schilde C."/>
            <person name="Helps N.R."/>
            <person name="Tunggal B."/>
            <person name="Rivero F."/>
            <person name="John U."/>
            <person name="Schleicher M."/>
            <person name="Eichinger L."/>
            <person name="Platzer M."/>
            <person name="Noegel A.A."/>
            <person name="Schaap P."/>
            <person name="Gloeckner G."/>
        </authorList>
    </citation>
    <scope>NUCLEOTIDE SEQUENCE [LARGE SCALE GENOMIC DNA]</scope>
    <source>
        <strain evidence="5">ATCC 26659 / Pp 5 / PN500</strain>
    </source>
</reference>
<evidence type="ECO:0000313" key="4">
    <source>
        <dbReference type="EMBL" id="EFA82445.1"/>
    </source>
</evidence>
<dbReference type="OMA" id="EWKMLYA"/>
<comment type="similarity">
    <text evidence="1 2">Belongs to the actin-binding proteins ADF family. GMF subfamily.</text>
</comment>
<dbReference type="Proteomes" id="UP000001396">
    <property type="component" value="Unassembled WGS sequence"/>
</dbReference>
<dbReference type="AlphaFoldDB" id="D3B8S7"/>
<feature type="domain" description="ADF-H" evidence="3">
    <location>
        <begin position="1"/>
        <end position="124"/>
    </location>
</feature>
<comment type="caution">
    <text evidence="4">The sequence shown here is derived from an EMBL/GenBank/DDBJ whole genome shotgun (WGS) entry which is preliminary data.</text>
</comment>
<dbReference type="PANTHER" id="PTHR11249:SF2">
    <property type="entry name" value="GLIA MATURATION FACTOR"/>
    <property type="match status" value="1"/>
</dbReference>
<dbReference type="InParanoid" id="D3B8S7"/>
<dbReference type="GO" id="GO:0034316">
    <property type="term" value="P:negative regulation of Arp2/3 complex-mediated actin nucleation"/>
    <property type="evidence" value="ECO:0007669"/>
    <property type="project" value="TreeGrafter"/>
</dbReference>
<organism evidence="4 5">
    <name type="scientific">Heterostelium pallidum (strain ATCC 26659 / Pp 5 / PN500)</name>
    <name type="common">Cellular slime mold</name>
    <name type="synonym">Polysphondylium pallidum</name>
    <dbReference type="NCBI Taxonomy" id="670386"/>
    <lineage>
        <taxon>Eukaryota</taxon>
        <taxon>Amoebozoa</taxon>
        <taxon>Evosea</taxon>
        <taxon>Eumycetozoa</taxon>
        <taxon>Dictyostelia</taxon>
        <taxon>Acytosteliales</taxon>
        <taxon>Acytosteliaceae</taxon>
        <taxon>Heterostelium</taxon>
    </lineage>
</organism>
<dbReference type="PANTHER" id="PTHR11249">
    <property type="entry name" value="GLIAL FACTOR NATURATION FACTOR"/>
    <property type="match status" value="1"/>
</dbReference>
<keyword evidence="5" id="KW-1185">Reference proteome</keyword>
<dbReference type="InterPro" id="IPR002108">
    <property type="entry name" value="ADF-H"/>
</dbReference>
<dbReference type="GO" id="GO:0003779">
    <property type="term" value="F:actin binding"/>
    <property type="evidence" value="ECO:0007669"/>
    <property type="project" value="InterPro"/>
</dbReference>
<dbReference type="GO" id="GO:0071933">
    <property type="term" value="F:Arp2/3 complex binding"/>
    <property type="evidence" value="ECO:0007669"/>
    <property type="project" value="InterPro"/>
</dbReference>
<gene>
    <name evidence="4" type="primary">gmfA</name>
    <name evidence="4" type="ORF">PPL_04870</name>
</gene>
<dbReference type="GeneID" id="31360357"/>
<dbReference type="PROSITE" id="PS51263">
    <property type="entry name" value="ADF_H"/>
    <property type="match status" value="1"/>
</dbReference>
<dbReference type="RefSeq" id="XP_020434562.1">
    <property type="nucleotide sequence ID" value="XM_020575767.1"/>
</dbReference>
<evidence type="ECO:0000256" key="2">
    <source>
        <dbReference type="PIRNR" id="PIRNR001788"/>
    </source>
</evidence>